<evidence type="ECO:0000313" key="2">
    <source>
        <dbReference type="EMBL" id="OAQ59316.1"/>
    </source>
</evidence>
<feature type="transmembrane region" description="Helical" evidence="1">
    <location>
        <begin position="178"/>
        <end position="200"/>
    </location>
</feature>
<protein>
    <submittedName>
        <fullName evidence="2">Uncharacterized protein</fullName>
    </submittedName>
</protein>
<dbReference type="OrthoDB" id="72269at2759"/>
<dbReference type="AlphaFoldDB" id="A0A179F1H6"/>
<dbReference type="Proteomes" id="UP000078397">
    <property type="component" value="Unassembled WGS sequence"/>
</dbReference>
<keyword evidence="1" id="KW-1133">Transmembrane helix</keyword>
<reference evidence="2 3" key="1">
    <citation type="journal article" date="2016" name="PLoS Pathog.">
        <title>Biosynthesis of antibiotic leucinostatins in bio-control fungus Purpureocillium lilacinum and their inhibition on phytophthora revealed by genome mining.</title>
        <authorList>
            <person name="Wang G."/>
            <person name="Liu Z."/>
            <person name="Lin R."/>
            <person name="Li E."/>
            <person name="Mao Z."/>
            <person name="Ling J."/>
            <person name="Yang Y."/>
            <person name="Yin W.B."/>
            <person name="Xie B."/>
        </authorList>
    </citation>
    <scope>NUCLEOTIDE SEQUENCE [LARGE SCALE GENOMIC DNA]</scope>
    <source>
        <strain evidence="2">170</strain>
    </source>
</reference>
<feature type="transmembrane region" description="Helical" evidence="1">
    <location>
        <begin position="260"/>
        <end position="289"/>
    </location>
</feature>
<proteinExistence type="predicted"/>
<feature type="transmembrane region" description="Helical" evidence="1">
    <location>
        <begin position="332"/>
        <end position="349"/>
    </location>
</feature>
<organism evidence="2 3">
    <name type="scientific">Pochonia chlamydosporia 170</name>
    <dbReference type="NCBI Taxonomy" id="1380566"/>
    <lineage>
        <taxon>Eukaryota</taxon>
        <taxon>Fungi</taxon>
        <taxon>Dikarya</taxon>
        <taxon>Ascomycota</taxon>
        <taxon>Pezizomycotina</taxon>
        <taxon>Sordariomycetes</taxon>
        <taxon>Hypocreomycetidae</taxon>
        <taxon>Hypocreales</taxon>
        <taxon>Clavicipitaceae</taxon>
        <taxon>Pochonia</taxon>
    </lineage>
</organism>
<dbReference type="KEGG" id="pchm:VFPPC_10379"/>
<feature type="transmembrane region" description="Helical" evidence="1">
    <location>
        <begin position="99"/>
        <end position="117"/>
    </location>
</feature>
<keyword evidence="1" id="KW-0812">Transmembrane</keyword>
<keyword evidence="3" id="KW-1185">Reference proteome</keyword>
<dbReference type="STRING" id="1380566.A0A179F1H6"/>
<sequence length="406" mass="43708">MPARLDDVPQSKQLRPLFYGLGLLGTVVTWGRTVADGSLALVQEALHAPGGRHLLPGSDSTLRSSFTGIWPLDYLFRTLVVFFWEAVDGSHPATTTAGIYFVGQLFPIIAAIYLDGLRAGNGPSLIRPSIWFMIFGAAAIGCSGAGWALVYTATSPTTSPVLPLDGLKRTSLVSSTRAATLLVPAIVLGFVAPVVFMGLLSPDVVTHEFKQWAIVIWNTFPLIMLALLKLGEAILDALLPASKSLSSGNPRHSEEQHLSVVRYISVVSILVGFTLHVSVAAVSVSTVLFPRLFNANYVKDLHPLNLVLPPIAISKATTVGDGILGFMLWDQVIGYSLVLIVFLVQLHNVHLVSNFTRSYGLIYSGILSGILSIFVGPGTVIIAISWLRDELLYGVGQKETRARQKA</sequence>
<dbReference type="RefSeq" id="XP_018137340.1">
    <property type="nucleotide sequence ID" value="XM_018288758.1"/>
</dbReference>
<comment type="caution">
    <text evidence="2">The sequence shown here is derived from an EMBL/GenBank/DDBJ whole genome shotgun (WGS) entry which is preliminary data.</text>
</comment>
<evidence type="ECO:0000313" key="3">
    <source>
        <dbReference type="Proteomes" id="UP000078397"/>
    </source>
</evidence>
<keyword evidence="1" id="KW-0472">Membrane</keyword>
<dbReference type="EMBL" id="LSBJ02000011">
    <property type="protein sequence ID" value="OAQ59316.1"/>
    <property type="molecule type" value="Genomic_DNA"/>
</dbReference>
<gene>
    <name evidence="2" type="ORF">VFPPC_10379</name>
</gene>
<name>A0A179F1H6_METCM</name>
<evidence type="ECO:0000256" key="1">
    <source>
        <dbReference type="SAM" id="Phobius"/>
    </source>
</evidence>
<accession>A0A179F1H6</accession>
<feature type="transmembrane region" description="Helical" evidence="1">
    <location>
        <begin position="129"/>
        <end position="150"/>
    </location>
</feature>
<feature type="transmembrane region" description="Helical" evidence="1">
    <location>
        <begin position="212"/>
        <end position="239"/>
    </location>
</feature>
<feature type="transmembrane region" description="Helical" evidence="1">
    <location>
        <begin position="361"/>
        <end position="387"/>
    </location>
</feature>
<dbReference type="GeneID" id="28852752"/>